<dbReference type="STRING" id="329046.A0A1Y2CW42"/>
<protein>
    <submittedName>
        <fullName evidence="3">TPR-like protein</fullName>
    </submittedName>
</protein>
<dbReference type="EMBL" id="MCGO01000007">
    <property type="protein sequence ID" value="ORY50555.1"/>
    <property type="molecule type" value="Genomic_DNA"/>
</dbReference>
<dbReference type="Pfam" id="PF14559">
    <property type="entry name" value="TPR_19"/>
    <property type="match status" value="1"/>
</dbReference>
<feature type="compositionally biased region" description="Acidic residues" evidence="2">
    <location>
        <begin position="482"/>
        <end position="499"/>
    </location>
</feature>
<evidence type="ECO:0000313" key="4">
    <source>
        <dbReference type="Proteomes" id="UP000193642"/>
    </source>
</evidence>
<comment type="caution">
    <text evidence="3">The sequence shown here is derived from an EMBL/GenBank/DDBJ whole genome shotgun (WGS) entry which is preliminary data.</text>
</comment>
<dbReference type="InterPro" id="IPR011990">
    <property type="entry name" value="TPR-like_helical_dom_sf"/>
</dbReference>
<feature type="repeat" description="TPR" evidence="1">
    <location>
        <begin position="403"/>
        <end position="436"/>
    </location>
</feature>
<keyword evidence="4" id="KW-1185">Reference proteome</keyword>
<feature type="repeat" description="TPR" evidence="1">
    <location>
        <begin position="240"/>
        <end position="273"/>
    </location>
</feature>
<dbReference type="AlphaFoldDB" id="A0A1Y2CW42"/>
<organism evidence="3 4">
    <name type="scientific">Rhizoclosmatium globosum</name>
    <dbReference type="NCBI Taxonomy" id="329046"/>
    <lineage>
        <taxon>Eukaryota</taxon>
        <taxon>Fungi</taxon>
        <taxon>Fungi incertae sedis</taxon>
        <taxon>Chytridiomycota</taxon>
        <taxon>Chytridiomycota incertae sedis</taxon>
        <taxon>Chytridiomycetes</taxon>
        <taxon>Chytridiales</taxon>
        <taxon>Chytriomycetaceae</taxon>
        <taxon>Rhizoclosmatium</taxon>
    </lineage>
</organism>
<dbReference type="SMART" id="SM00028">
    <property type="entry name" value="TPR"/>
    <property type="match status" value="5"/>
</dbReference>
<sequence length="806" mass="92416">MQEPGEDSFLALLENAQPAAFEEYAFYDYQDDGFDEEALVGTSNGADFEANPNWIPADIEQLMAQAAGAVNLASHQILGQREQIEGDQQLVSQRGKGKEPQRELGFDELQIYGEMEDRPQKGKGKRGRKPQQEEPTVVEEMMGECREFYVHKKYPEAFKLLYEIIKIDNKHAAAWKLLAVCHDELGDPAKALQANFMAAHLDLKDAGLWKRLAEISQAKGNTTDTLYCLTKAISADPTDTSAWFTRSVIYADNGQLNRAIQGFNAILQVTPYSMQTIQELARIYMRLHEEDERWRLGAKAGTSKEEVEGWYDKGARSVEIVTGRLEAGILDGKHYGIVLANYENVPLKFVSSMTHFDALLELEVEEYSDLFLEVIDAYMKKRMFALAVGILEHIVQCEKMNVASVWAKMADCFQHLGRLEDAVDLYRSAIEVEPRQYDWQLQLAEIYEALGESDHFLGSALRPMNRKHRATKHTIPRTNETDYQEDPEYSDDEGTAETETEPRENVQGFLKPRNPSHTQDKAVLLAAERLAISEHREWYAKMLSLELKLSEPVKRADFVRFARKLVIRFQSERRFYPADRAKLYEPRGYRGEEDRENEYMGLAFSQWFEVFTAYDANIYYHNDALKLQLRLYMIASATVCGNYGRVVELAKAFCVTNYHDNDMYRLYCAVLNGSIICFGLKLYLEAYTLSPRDPLINLSVGLAYIHWAMQRRIDDRHKRILQGFTFLYQYEEIRGGSPEALYNIGRAFHQLGLNHLAVEYYERVLKTEDMSGLWPTKEAAYNLALILHANGSSMLAQAVLEQHITF</sequence>
<dbReference type="OrthoDB" id="9991317at2759"/>
<dbReference type="SUPFAM" id="SSF48452">
    <property type="entry name" value="TPR-like"/>
    <property type="match status" value="3"/>
</dbReference>
<gene>
    <name evidence="3" type="ORF">BCR33DRAFT_781257</name>
</gene>
<dbReference type="InterPro" id="IPR019734">
    <property type="entry name" value="TPR_rpt"/>
</dbReference>
<feature type="repeat" description="TPR" evidence="1">
    <location>
        <begin position="738"/>
        <end position="771"/>
    </location>
</feature>
<proteinExistence type="predicted"/>
<name>A0A1Y2CW42_9FUNG</name>
<dbReference type="InterPro" id="IPR039340">
    <property type="entry name" value="Tfc4/TFIIIC-102/Sfc4"/>
</dbReference>
<dbReference type="Pfam" id="PF13432">
    <property type="entry name" value="TPR_16"/>
    <property type="match status" value="1"/>
</dbReference>
<reference evidence="3 4" key="1">
    <citation type="submission" date="2016-07" db="EMBL/GenBank/DDBJ databases">
        <title>Pervasive Adenine N6-methylation of Active Genes in Fungi.</title>
        <authorList>
            <consortium name="DOE Joint Genome Institute"/>
            <person name="Mondo S.J."/>
            <person name="Dannebaum R.O."/>
            <person name="Kuo R.C."/>
            <person name="Labutti K."/>
            <person name="Haridas S."/>
            <person name="Kuo A."/>
            <person name="Salamov A."/>
            <person name="Ahrendt S.R."/>
            <person name="Lipzen A."/>
            <person name="Sullivan W."/>
            <person name="Andreopoulos W.B."/>
            <person name="Clum A."/>
            <person name="Lindquist E."/>
            <person name="Daum C."/>
            <person name="Ramamoorthy G.K."/>
            <person name="Gryganskyi A."/>
            <person name="Culley D."/>
            <person name="Magnuson J.K."/>
            <person name="James T.Y."/>
            <person name="O'Malley M.A."/>
            <person name="Stajich J.E."/>
            <person name="Spatafora J.W."/>
            <person name="Visel A."/>
            <person name="Grigoriev I.V."/>
        </authorList>
    </citation>
    <scope>NUCLEOTIDE SEQUENCE [LARGE SCALE GENOMIC DNA]</scope>
    <source>
        <strain evidence="3 4">JEL800</strain>
    </source>
</reference>
<dbReference type="Pfam" id="PF13431">
    <property type="entry name" value="TPR_17"/>
    <property type="match status" value="1"/>
</dbReference>
<dbReference type="PANTHER" id="PTHR23082:SF0">
    <property type="entry name" value="GENERAL TRANSCRIPTION FACTOR 3C POLYPEPTIDE 3"/>
    <property type="match status" value="1"/>
</dbReference>
<evidence type="ECO:0000313" key="3">
    <source>
        <dbReference type="EMBL" id="ORY50555.1"/>
    </source>
</evidence>
<keyword evidence="1" id="KW-0802">TPR repeat</keyword>
<dbReference type="GO" id="GO:0006383">
    <property type="term" value="P:transcription by RNA polymerase III"/>
    <property type="evidence" value="ECO:0007669"/>
    <property type="project" value="InterPro"/>
</dbReference>
<accession>A0A1Y2CW42</accession>
<evidence type="ECO:0000256" key="1">
    <source>
        <dbReference type="PROSITE-ProRule" id="PRU00339"/>
    </source>
</evidence>
<feature type="region of interest" description="Disordered" evidence="2">
    <location>
        <begin position="115"/>
        <end position="137"/>
    </location>
</feature>
<dbReference type="PANTHER" id="PTHR23082">
    <property type="entry name" value="TRANSCRIPTION INITIATION FACTOR IIIC TFIIIC , POLYPEPTIDE 3-RELATED"/>
    <property type="match status" value="1"/>
</dbReference>
<dbReference type="Pfam" id="PF13181">
    <property type="entry name" value="TPR_8"/>
    <property type="match status" value="1"/>
</dbReference>
<evidence type="ECO:0000256" key="2">
    <source>
        <dbReference type="SAM" id="MobiDB-lite"/>
    </source>
</evidence>
<dbReference type="PROSITE" id="PS50005">
    <property type="entry name" value="TPR"/>
    <property type="match status" value="3"/>
</dbReference>
<dbReference type="Gene3D" id="1.25.40.10">
    <property type="entry name" value="Tetratricopeptide repeat domain"/>
    <property type="match status" value="3"/>
</dbReference>
<dbReference type="Proteomes" id="UP000193642">
    <property type="component" value="Unassembled WGS sequence"/>
</dbReference>
<dbReference type="GO" id="GO:0000127">
    <property type="term" value="C:transcription factor TFIIIC complex"/>
    <property type="evidence" value="ECO:0007669"/>
    <property type="project" value="TreeGrafter"/>
</dbReference>
<feature type="region of interest" description="Disordered" evidence="2">
    <location>
        <begin position="467"/>
        <end position="513"/>
    </location>
</feature>